<gene>
    <name evidence="4" type="ORF">EV668_2387</name>
</gene>
<dbReference type="EMBL" id="SNZR01000013">
    <property type="protein sequence ID" value="TDR89555.1"/>
    <property type="molecule type" value="Genomic_DNA"/>
</dbReference>
<sequence length="319" mass="34356">MTFPKPNEVTKVAVVGAGTIGASWAAWFLGRGLTVAVTDPLHGRDQFLHDYVAKAWPALVRIGAAREAEPAFDRLSFSPELEEVLDGASVVQENALERLDLKQSLLARIDAALPPDRLIASSTSGFKASELQQTMAHPERLVIGHPFNPPHLIPLVEVVGGEKTDPSAVAWAMEFYRAVGKHPIHVKKEVPAHISNRLQAALWREAVHLVAEGVGTVEDVDAAIAYGPGLRWALMGPHMIFHLAGGEGGMHHFLDHLGPPMESWWKSLGQPSLTPEVNEALVAGVEAEAGSRSMADLAAERDARLIALLDVLGLARDKA</sequence>
<feature type="domain" description="3-hydroxyacyl-CoA dehydrogenase C-terminal" evidence="2">
    <location>
        <begin position="194"/>
        <end position="261"/>
    </location>
</feature>
<reference evidence="4 5" key="1">
    <citation type="submission" date="2019-03" db="EMBL/GenBank/DDBJ databases">
        <title>Genomic Encyclopedia of Type Strains, Phase IV (KMG-IV): sequencing the most valuable type-strain genomes for metagenomic binning, comparative biology and taxonomic classification.</title>
        <authorList>
            <person name="Goeker M."/>
        </authorList>
    </citation>
    <scope>NUCLEOTIDE SEQUENCE [LARGE SCALE GENOMIC DNA]</scope>
    <source>
        <strain evidence="4 5">DSM 25903</strain>
    </source>
</reference>
<protein>
    <submittedName>
        <fullName evidence="4">3-hydroxyacyl-CoA dehydrogenase</fullName>
    </submittedName>
</protein>
<evidence type="ECO:0000256" key="1">
    <source>
        <dbReference type="ARBA" id="ARBA00023002"/>
    </source>
</evidence>
<comment type="caution">
    <text evidence="4">The sequence shown here is derived from an EMBL/GenBank/DDBJ whole genome shotgun (WGS) entry which is preliminary data.</text>
</comment>
<dbReference type="PANTHER" id="PTHR48075:SF5">
    <property type="entry name" value="3-HYDROXYBUTYRYL-COA DEHYDROGENASE"/>
    <property type="match status" value="1"/>
</dbReference>
<evidence type="ECO:0000313" key="4">
    <source>
        <dbReference type="EMBL" id="TDR89555.1"/>
    </source>
</evidence>
<accession>A0A4R7BXU5</accession>
<proteinExistence type="predicted"/>
<dbReference type="Pfam" id="PF02737">
    <property type="entry name" value="3HCDH_N"/>
    <property type="match status" value="1"/>
</dbReference>
<organism evidence="4 5">
    <name type="scientific">Enterovirga rhinocerotis</name>
    <dbReference type="NCBI Taxonomy" id="1339210"/>
    <lineage>
        <taxon>Bacteria</taxon>
        <taxon>Pseudomonadati</taxon>
        <taxon>Pseudomonadota</taxon>
        <taxon>Alphaproteobacteria</taxon>
        <taxon>Hyphomicrobiales</taxon>
        <taxon>Methylobacteriaceae</taxon>
        <taxon>Enterovirga</taxon>
    </lineage>
</organism>
<dbReference type="InterPro" id="IPR008927">
    <property type="entry name" value="6-PGluconate_DH-like_C_sf"/>
</dbReference>
<evidence type="ECO:0000259" key="2">
    <source>
        <dbReference type="Pfam" id="PF00725"/>
    </source>
</evidence>
<dbReference type="PANTHER" id="PTHR48075">
    <property type="entry name" value="3-HYDROXYACYL-COA DEHYDROGENASE FAMILY PROTEIN"/>
    <property type="match status" value="1"/>
</dbReference>
<dbReference type="GO" id="GO:0070403">
    <property type="term" value="F:NAD+ binding"/>
    <property type="evidence" value="ECO:0007669"/>
    <property type="project" value="InterPro"/>
</dbReference>
<dbReference type="Proteomes" id="UP000295122">
    <property type="component" value="Unassembled WGS sequence"/>
</dbReference>
<dbReference type="InterPro" id="IPR006176">
    <property type="entry name" value="3-OHacyl-CoA_DH_NAD-bd"/>
</dbReference>
<evidence type="ECO:0000313" key="5">
    <source>
        <dbReference type="Proteomes" id="UP000295122"/>
    </source>
</evidence>
<dbReference type="Gene3D" id="3.40.50.720">
    <property type="entry name" value="NAD(P)-binding Rossmann-like Domain"/>
    <property type="match status" value="1"/>
</dbReference>
<dbReference type="RefSeq" id="WP_133770250.1">
    <property type="nucleotide sequence ID" value="NZ_SNZR01000013.1"/>
</dbReference>
<dbReference type="OrthoDB" id="9803287at2"/>
<dbReference type="Pfam" id="PF00725">
    <property type="entry name" value="3HCDH"/>
    <property type="match status" value="1"/>
</dbReference>
<dbReference type="InterPro" id="IPR036291">
    <property type="entry name" value="NAD(P)-bd_dom_sf"/>
</dbReference>
<name>A0A4R7BXU5_9HYPH</name>
<keyword evidence="1" id="KW-0560">Oxidoreductase</keyword>
<feature type="domain" description="3-hydroxyacyl-CoA dehydrogenase NAD binding" evidence="3">
    <location>
        <begin position="11"/>
        <end position="188"/>
    </location>
</feature>
<dbReference type="InterPro" id="IPR013328">
    <property type="entry name" value="6PGD_dom2"/>
</dbReference>
<dbReference type="AlphaFoldDB" id="A0A4R7BXU5"/>
<dbReference type="GO" id="GO:0016616">
    <property type="term" value="F:oxidoreductase activity, acting on the CH-OH group of donors, NAD or NADP as acceptor"/>
    <property type="evidence" value="ECO:0007669"/>
    <property type="project" value="InterPro"/>
</dbReference>
<dbReference type="SUPFAM" id="SSF48179">
    <property type="entry name" value="6-phosphogluconate dehydrogenase C-terminal domain-like"/>
    <property type="match status" value="1"/>
</dbReference>
<dbReference type="GO" id="GO:0006631">
    <property type="term" value="P:fatty acid metabolic process"/>
    <property type="evidence" value="ECO:0007669"/>
    <property type="project" value="InterPro"/>
</dbReference>
<dbReference type="InterPro" id="IPR006108">
    <property type="entry name" value="3HC_DH_C"/>
</dbReference>
<dbReference type="Gene3D" id="1.10.1040.10">
    <property type="entry name" value="N-(1-d-carboxylethyl)-l-norvaline Dehydrogenase, domain 2"/>
    <property type="match status" value="1"/>
</dbReference>
<evidence type="ECO:0000259" key="3">
    <source>
        <dbReference type="Pfam" id="PF02737"/>
    </source>
</evidence>
<keyword evidence="5" id="KW-1185">Reference proteome</keyword>
<dbReference type="SUPFAM" id="SSF51735">
    <property type="entry name" value="NAD(P)-binding Rossmann-fold domains"/>
    <property type="match status" value="1"/>
</dbReference>